<dbReference type="FunFam" id="1.20.1270.60:FF:000025">
    <property type="entry name" value="arf-GAP with coiled-coil, ANK repeat and PH domain-containing protein 2"/>
    <property type="match status" value="1"/>
</dbReference>
<dbReference type="FunFam" id="2.30.29.30:FF:000026">
    <property type="entry name" value="Arf-GAP with coiled-coil, ANK repeat and PH domain-containing protein 2"/>
    <property type="match status" value="1"/>
</dbReference>
<keyword evidence="2" id="KW-0343">GTPase activation</keyword>
<keyword evidence="9" id="KW-0800">Toxin</keyword>
<dbReference type="InterPro" id="IPR037278">
    <property type="entry name" value="ARFGAP/RecO"/>
</dbReference>
<keyword evidence="6" id="KW-0677">Repeat</keyword>
<dbReference type="PROSITE" id="PS50088">
    <property type="entry name" value="ANK_REPEAT"/>
    <property type="match status" value="1"/>
</dbReference>
<dbReference type="CDD" id="cd13250">
    <property type="entry name" value="PH_ACAP"/>
    <property type="match status" value="1"/>
</dbReference>
<dbReference type="GO" id="GO:0005096">
    <property type="term" value="F:GTPase activator activity"/>
    <property type="evidence" value="ECO:0007669"/>
    <property type="project" value="UniProtKB-KW"/>
</dbReference>
<keyword evidence="11" id="KW-0472">Membrane</keyword>
<evidence type="ECO:0000256" key="3">
    <source>
        <dbReference type="ARBA" id="ARBA00022483"/>
    </source>
</evidence>
<dbReference type="InterPro" id="IPR001849">
    <property type="entry name" value="PH_domain"/>
</dbReference>
<dbReference type="InterPro" id="IPR036770">
    <property type="entry name" value="Ankyrin_rpt-contain_sf"/>
</dbReference>
<dbReference type="SMART" id="SM00105">
    <property type="entry name" value="ArfGap"/>
    <property type="match status" value="1"/>
</dbReference>
<evidence type="ECO:0000256" key="8">
    <source>
        <dbReference type="ARBA" id="ARBA00022833"/>
    </source>
</evidence>
<evidence type="ECO:0000256" key="12">
    <source>
        <dbReference type="PROSITE-ProRule" id="PRU00023"/>
    </source>
</evidence>
<dbReference type="Gene3D" id="1.20.1270.60">
    <property type="entry name" value="Arfaptin homology (AH) domain/BAR domain"/>
    <property type="match status" value="1"/>
</dbReference>
<dbReference type="InterPro" id="IPR004148">
    <property type="entry name" value="BAR_dom"/>
</dbReference>
<dbReference type="PANTHER" id="PTHR23180:SF399">
    <property type="entry name" value="BLOWN FUSE, ISOFORM A-RELATED"/>
    <property type="match status" value="1"/>
</dbReference>
<dbReference type="PANTHER" id="PTHR23180">
    <property type="entry name" value="CENTAURIN/ARF"/>
    <property type="match status" value="1"/>
</dbReference>
<keyword evidence="17" id="KW-1185">Reference proteome</keyword>
<comment type="caution">
    <text evidence="16">The sequence shown here is derived from an EMBL/GenBank/DDBJ whole genome shotgun (WGS) entry which is preliminary data.</text>
</comment>
<evidence type="ECO:0000256" key="6">
    <source>
        <dbReference type="ARBA" id="ARBA00022737"/>
    </source>
</evidence>
<dbReference type="PRINTS" id="PR00405">
    <property type="entry name" value="REVINTRACTNG"/>
</dbReference>
<dbReference type="AlphaFoldDB" id="A0A443SGX5"/>
<evidence type="ECO:0000313" key="16">
    <source>
        <dbReference type="EMBL" id="RWS26732.1"/>
    </source>
</evidence>
<dbReference type="Pfam" id="PF16746">
    <property type="entry name" value="BAR_3"/>
    <property type="match status" value="1"/>
</dbReference>
<dbReference type="PROSITE" id="PS50115">
    <property type="entry name" value="ARFGAP"/>
    <property type="match status" value="1"/>
</dbReference>
<dbReference type="PROSITE" id="PS50297">
    <property type="entry name" value="ANK_REP_REGION"/>
    <property type="match status" value="1"/>
</dbReference>
<keyword evidence="10 12" id="KW-0040">ANK repeat</keyword>
<evidence type="ECO:0000313" key="17">
    <source>
        <dbReference type="Proteomes" id="UP000288716"/>
    </source>
</evidence>
<dbReference type="OrthoDB" id="10070851at2759"/>
<dbReference type="GO" id="GO:0044218">
    <property type="term" value="C:other organism cell membrane"/>
    <property type="evidence" value="ECO:0007669"/>
    <property type="project" value="UniProtKB-KW"/>
</dbReference>
<dbReference type="InterPro" id="IPR002110">
    <property type="entry name" value="Ankyrin_rpt"/>
</dbReference>
<dbReference type="FunFam" id="1.10.220.150:FF:000009">
    <property type="entry name" value="stromal membrane-associated protein 1 isoform X1"/>
    <property type="match status" value="1"/>
</dbReference>
<dbReference type="Gene3D" id="1.25.40.20">
    <property type="entry name" value="Ankyrin repeat-containing domain"/>
    <property type="match status" value="1"/>
</dbReference>
<dbReference type="Pfam" id="PF01412">
    <property type="entry name" value="ArfGap"/>
    <property type="match status" value="1"/>
</dbReference>
<dbReference type="SUPFAM" id="SSF50729">
    <property type="entry name" value="PH domain-like"/>
    <property type="match status" value="1"/>
</dbReference>
<organism evidence="16 17">
    <name type="scientific">Leptotrombidium deliense</name>
    <dbReference type="NCBI Taxonomy" id="299467"/>
    <lineage>
        <taxon>Eukaryota</taxon>
        <taxon>Metazoa</taxon>
        <taxon>Ecdysozoa</taxon>
        <taxon>Arthropoda</taxon>
        <taxon>Chelicerata</taxon>
        <taxon>Arachnida</taxon>
        <taxon>Acari</taxon>
        <taxon>Acariformes</taxon>
        <taxon>Trombidiformes</taxon>
        <taxon>Prostigmata</taxon>
        <taxon>Anystina</taxon>
        <taxon>Parasitengona</taxon>
        <taxon>Trombiculoidea</taxon>
        <taxon>Trombiculidae</taxon>
        <taxon>Leptotrombidium</taxon>
    </lineage>
</organism>
<keyword evidence="4" id="KW-1052">Target cell membrane</keyword>
<dbReference type="SMART" id="SM00248">
    <property type="entry name" value="ANK"/>
    <property type="match status" value="4"/>
</dbReference>
<dbReference type="InterPro" id="IPR038508">
    <property type="entry name" value="ArfGAP_dom_sf"/>
</dbReference>
<keyword evidence="8" id="KW-0862">Zinc</keyword>
<keyword evidence="5" id="KW-0479">Metal-binding</keyword>
<dbReference type="CDD" id="cd07603">
    <property type="entry name" value="BAR_ACAPs"/>
    <property type="match status" value="1"/>
</dbReference>
<dbReference type="Gene3D" id="2.30.29.30">
    <property type="entry name" value="Pleckstrin-homology domain (PH domain)/Phosphotyrosine-binding domain (PTB)"/>
    <property type="match status" value="1"/>
</dbReference>
<dbReference type="GO" id="GO:0044231">
    <property type="term" value="C:host cell presynaptic membrane"/>
    <property type="evidence" value="ECO:0007669"/>
    <property type="project" value="UniProtKB-KW"/>
</dbReference>
<dbReference type="Pfam" id="PF12796">
    <property type="entry name" value="Ank_2"/>
    <property type="match status" value="1"/>
</dbReference>
<feature type="repeat" description="ANK" evidence="12">
    <location>
        <begin position="601"/>
        <end position="633"/>
    </location>
</feature>
<dbReference type="VEuPathDB" id="VectorBase:LDEU005307"/>
<keyword evidence="7 13" id="KW-0863">Zinc-finger</keyword>
<dbReference type="Gene3D" id="1.10.220.150">
    <property type="entry name" value="Arf GTPase activating protein"/>
    <property type="match status" value="1"/>
</dbReference>
<dbReference type="Pfam" id="PF00169">
    <property type="entry name" value="PH"/>
    <property type="match status" value="1"/>
</dbReference>
<feature type="domain" description="Arf-GAP" evidence="15">
    <location>
        <begin position="395"/>
        <end position="518"/>
    </location>
</feature>
<dbReference type="InterPro" id="IPR027267">
    <property type="entry name" value="AH/BAR_dom_sf"/>
</dbReference>
<comment type="subcellular location">
    <subcellularLocation>
        <location evidence="1">Target cell membrane</location>
    </subcellularLocation>
</comment>
<keyword evidence="11" id="KW-1053">Target membrane</keyword>
<protein>
    <submittedName>
        <fullName evidence="16">Uncharacterized protein</fullName>
    </submittedName>
</protein>
<gene>
    <name evidence="16" type="ORF">B4U80_07064</name>
</gene>
<evidence type="ECO:0000256" key="1">
    <source>
        <dbReference type="ARBA" id="ARBA00004175"/>
    </source>
</evidence>
<evidence type="ECO:0000259" key="14">
    <source>
        <dbReference type="PROSITE" id="PS50003"/>
    </source>
</evidence>
<dbReference type="SUPFAM" id="SSF48403">
    <property type="entry name" value="Ankyrin repeat"/>
    <property type="match status" value="1"/>
</dbReference>
<dbReference type="GO" id="GO:0008270">
    <property type="term" value="F:zinc ion binding"/>
    <property type="evidence" value="ECO:0007669"/>
    <property type="project" value="UniProtKB-KW"/>
</dbReference>
<evidence type="ECO:0000256" key="10">
    <source>
        <dbReference type="ARBA" id="ARBA00023043"/>
    </source>
</evidence>
<dbReference type="EMBL" id="NCKV01002515">
    <property type="protein sequence ID" value="RWS26732.1"/>
    <property type="molecule type" value="Genomic_DNA"/>
</dbReference>
<dbReference type="InterPro" id="IPR001164">
    <property type="entry name" value="ArfGAP_dom"/>
</dbReference>
<accession>A0A443SGX5</accession>
<keyword evidence="9" id="KW-0638">Presynaptic neurotoxin</keyword>
<dbReference type="InterPro" id="IPR011993">
    <property type="entry name" value="PH-like_dom_sf"/>
</dbReference>
<keyword evidence="9" id="KW-0528">Neurotoxin</keyword>
<evidence type="ECO:0000256" key="5">
    <source>
        <dbReference type="ARBA" id="ARBA00022723"/>
    </source>
</evidence>
<dbReference type="SUPFAM" id="SSF57863">
    <property type="entry name" value="ArfGap/RecO-like zinc finger"/>
    <property type="match status" value="1"/>
</dbReference>
<evidence type="ECO:0000256" key="11">
    <source>
        <dbReference type="ARBA" id="ARBA00023298"/>
    </source>
</evidence>
<dbReference type="SMART" id="SM00233">
    <property type="entry name" value="PH"/>
    <property type="match status" value="1"/>
</dbReference>
<dbReference type="InterPro" id="IPR045258">
    <property type="entry name" value="ACAP1/2/3-like"/>
</dbReference>
<evidence type="ECO:0000256" key="13">
    <source>
        <dbReference type="PROSITE-ProRule" id="PRU00288"/>
    </source>
</evidence>
<evidence type="ECO:0000259" key="15">
    <source>
        <dbReference type="PROSITE" id="PS50115"/>
    </source>
</evidence>
<dbReference type="STRING" id="299467.A0A443SGX5"/>
<dbReference type="Proteomes" id="UP000288716">
    <property type="component" value="Unassembled WGS sequence"/>
</dbReference>
<dbReference type="PROSITE" id="PS50003">
    <property type="entry name" value="PH_DOMAIN"/>
    <property type="match status" value="1"/>
</dbReference>
<evidence type="ECO:0000256" key="9">
    <source>
        <dbReference type="ARBA" id="ARBA00023028"/>
    </source>
</evidence>
<dbReference type="SUPFAM" id="SSF103657">
    <property type="entry name" value="BAR/IMD domain-like"/>
    <property type="match status" value="1"/>
</dbReference>
<evidence type="ECO:0000256" key="2">
    <source>
        <dbReference type="ARBA" id="ARBA00022468"/>
    </source>
</evidence>
<dbReference type="GO" id="GO:0006887">
    <property type="term" value="P:exocytosis"/>
    <property type="evidence" value="ECO:0007669"/>
    <property type="project" value="UniProtKB-KW"/>
</dbReference>
<proteinExistence type="predicted"/>
<name>A0A443SGX5_9ACAR</name>
<evidence type="ECO:0000256" key="4">
    <source>
        <dbReference type="ARBA" id="ARBA00022537"/>
    </source>
</evidence>
<keyword evidence="3" id="KW-0268">Exocytosis</keyword>
<feature type="domain" description="PH" evidence="14">
    <location>
        <begin position="259"/>
        <end position="354"/>
    </location>
</feature>
<sequence>MKPTIDLNECLRDSPKFRAELSQNEDSIEILEVKLERVIDVCNVMVECGKSFIKSKSTFINAIWELSVYFNEDLSIVSPLNKLMQTLTELNKYQQMLCDQTHRAVSRTLDTFIKKEVNKVKETKRHFDKISDNYDNILIRNSQALRSKPNECEEVHNLLTATRSCFKHTTLDYVSQMSVIQSRKRHEILQSLLSLMQAYSTYFHQGYDLFQDFDPLIKETASHLHELRDESLSLQKQMDGNHSKVARDTTVSVLTKGEQVCIEGYLFKRTSNAFKTWNRRWFVVKDGRLAYQKRNETTVSVMEDDLRLCRVKPLPDLERRFCFEIVSPSKNHVLQADSEEACSLWVKTLKEGIDAAYNDSSSSDRMESVSIESLDSLDTNSSNAGALRDSVDAGKQLRPHLQILSVPGNDRCCDCLSPEPKWASINLGITLCIECSGIHRSLGVHISKVRSLLLDDWENDTTKIMLSLGNSVINKFYEENLNENTKRATHLSQRSEKENYIKAKYISKAFVNRCLKEQLPENGNTTESDVETHWNKMLYFAASNADIVSMCEALVKGGNINWSNDEDEGKRIIHQCVLSGSPLATEFAINNGAKCNLQDSLNRTALHLATELCNTSLVCLLLKRGAEQNIVDNQERTALTIAVNNANADIVTLLRLAKLNEEMKNDEYAEFNDIVRDFSNLTSNKTKDNQESNL</sequence>
<evidence type="ECO:0000256" key="7">
    <source>
        <dbReference type="ARBA" id="ARBA00022771"/>
    </source>
</evidence>
<reference evidence="16 17" key="1">
    <citation type="journal article" date="2018" name="Gigascience">
        <title>Genomes of trombidid mites reveal novel predicted allergens and laterally-transferred genes associated with secondary metabolism.</title>
        <authorList>
            <person name="Dong X."/>
            <person name="Chaisiri K."/>
            <person name="Xia D."/>
            <person name="Armstrong S.D."/>
            <person name="Fang Y."/>
            <person name="Donnelly M.J."/>
            <person name="Kadowaki T."/>
            <person name="McGarry J.W."/>
            <person name="Darby A.C."/>
            <person name="Makepeace B.L."/>
        </authorList>
    </citation>
    <scope>NUCLEOTIDE SEQUENCE [LARGE SCALE GENOMIC DNA]</scope>
    <source>
        <strain evidence="16">UoL-UT</strain>
    </source>
</reference>
<dbReference type="GO" id="GO:0005737">
    <property type="term" value="C:cytoplasm"/>
    <property type="evidence" value="ECO:0007669"/>
    <property type="project" value="InterPro"/>
</dbReference>